<dbReference type="PaxDb" id="67767-A0A0J7JSR7"/>
<dbReference type="PROSITE" id="PS01320">
    <property type="entry name" value="UPF0067"/>
    <property type="match status" value="1"/>
</dbReference>
<organism evidence="1 2">
    <name type="scientific">Lasius niger</name>
    <name type="common">Black garden ant</name>
    <dbReference type="NCBI Taxonomy" id="67767"/>
    <lineage>
        <taxon>Eukaryota</taxon>
        <taxon>Metazoa</taxon>
        <taxon>Ecdysozoa</taxon>
        <taxon>Arthropoda</taxon>
        <taxon>Hexapoda</taxon>
        <taxon>Insecta</taxon>
        <taxon>Pterygota</taxon>
        <taxon>Neoptera</taxon>
        <taxon>Endopterygota</taxon>
        <taxon>Hymenoptera</taxon>
        <taxon>Apocrita</taxon>
        <taxon>Aculeata</taxon>
        <taxon>Formicoidea</taxon>
        <taxon>Formicidae</taxon>
        <taxon>Formicinae</taxon>
        <taxon>Lasius</taxon>
        <taxon>Lasius</taxon>
    </lineage>
</organism>
<dbReference type="Proteomes" id="UP000036403">
    <property type="component" value="Unassembled WGS sequence"/>
</dbReference>
<dbReference type="InterPro" id="IPR029016">
    <property type="entry name" value="GAF-like_dom_sf"/>
</dbReference>
<dbReference type="STRING" id="67767.A0A0J7JSR7"/>
<sequence>MAAASRETQLVEDVEKTPSHIACDADTKSEIVVPILADRDGSGTNEVVAVIDVDCAAPKGFDEWDKIYLEQIAELLSSSCDW</sequence>
<reference evidence="1 2" key="1">
    <citation type="submission" date="2015-04" db="EMBL/GenBank/DDBJ databases">
        <title>Lasius niger genome sequencing.</title>
        <authorList>
            <person name="Konorov E.A."/>
            <person name="Nikitin M.A."/>
            <person name="Kirill M.V."/>
            <person name="Chang P."/>
        </authorList>
    </citation>
    <scope>NUCLEOTIDE SEQUENCE [LARGE SCALE GENOMIC DNA]</scope>
    <source>
        <tissue evidence="1">Whole</tissue>
    </source>
</reference>
<keyword evidence="2" id="KW-1185">Reference proteome</keyword>
<dbReference type="SUPFAM" id="SSF55781">
    <property type="entry name" value="GAF domain-like"/>
    <property type="match status" value="1"/>
</dbReference>
<dbReference type="InterPro" id="IPR000614">
    <property type="entry name" value="FRMsr_CS"/>
</dbReference>
<evidence type="ECO:0000313" key="1">
    <source>
        <dbReference type="EMBL" id="KMQ81343.1"/>
    </source>
</evidence>
<dbReference type="AlphaFoldDB" id="A0A0J7JSR7"/>
<proteinExistence type="predicted"/>
<evidence type="ECO:0000313" key="2">
    <source>
        <dbReference type="Proteomes" id="UP000036403"/>
    </source>
</evidence>
<dbReference type="OrthoDB" id="15735at2759"/>
<dbReference type="EMBL" id="LBMM01036579">
    <property type="protein sequence ID" value="KMQ81343.1"/>
    <property type="molecule type" value="Genomic_DNA"/>
</dbReference>
<accession>A0A0J7JSR7</accession>
<gene>
    <name evidence="1" type="ORF">RF55_26647</name>
</gene>
<dbReference type="Gene3D" id="3.30.450.40">
    <property type="match status" value="1"/>
</dbReference>
<name>A0A0J7JSR7_LASNI</name>
<comment type="caution">
    <text evidence="1">The sequence shown here is derived from an EMBL/GenBank/DDBJ whole genome shotgun (WGS) entry which is preliminary data.</text>
</comment>
<protein>
    <submittedName>
        <fullName evidence="1">Gaf domain nucleotide-binding protein</fullName>
    </submittedName>
</protein>